<feature type="transmembrane region" description="Helical" evidence="5">
    <location>
        <begin position="375"/>
        <end position="394"/>
    </location>
</feature>
<dbReference type="PANTHER" id="PTHR37422:SF13">
    <property type="entry name" value="LIPOPOLYSACCHARIDE BIOSYNTHESIS PROTEIN PA4999-RELATED"/>
    <property type="match status" value="1"/>
</dbReference>
<feature type="transmembrane region" description="Helical" evidence="5">
    <location>
        <begin position="199"/>
        <end position="224"/>
    </location>
</feature>
<dbReference type="InterPro" id="IPR007016">
    <property type="entry name" value="O-antigen_ligase-rel_domated"/>
</dbReference>
<dbReference type="PANTHER" id="PTHR37422">
    <property type="entry name" value="TEICHURONIC ACID BIOSYNTHESIS PROTEIN TUAE"/>
    <property type="match status" value="1"/>
</dbReference>
<name>A0A3S4Z505_9NEIS</name>
<sequence>MKIKRQKLYIGILYTMLAGYMLGPALNYLVGIPRIDNPMTVLFLAVTALIAFAEKNRLSNKTIIAFLAVSAMSLWGGIHLLLSPLEPTQIVDILFFATLPGFFYLFYLVISREQDKLKFIRKFLFVFAMFICIPPVIEIATGIPLVGIDDEVLALDAGIIKGLFFNPNNLSTVAVCTSAAILFFFHAPSSSRKESLFGWLLFLMLGLVVIASASRTATLIYSTLFMLNLVYMRNGLLTLMSVSIAAIALTQVPKIWIQNLLLSLNGNVFLENISNRLYLFLFELESDKSVSYRQEIYDYFLQNPPLLFIGYGPKDFAPYFSGNLSDSLGFHNPHSFIIELYLGFGLISLLGFAIYIAVYCLSILSNRYLGSKQRFIAMMGIAIFILAGFIPSTILRMPFLWFPCFLMLVYSLATSSRKQ</sequence>
<dbReference type="RefSeq" id="WP_040669789.1">
    <property type="nucleotide sequence ID" value="NZ_CAUJRG010000001.1"/>
</dbReference>
<keyword evidence="4 5" id="KW-0472">Membrane</keyword>
<feature type="transmembrane region" description="Helical" evidence="5">
    <location>
        <begin position="62"/>
        <end position="81"/>
    </location>
</feature>
<comment type="subcellular location">
    <subcellularLocation>
        <location evidence="1">Membrane</location>
        <topology evidence="1">Multi-pass membrane protein</topology>
    </subcellularLocation>
</comment>
<feature type="transmembrane region" description="Helical" evidence="5">
    <location>
        <begin position="230"/>
        <end position="249"/>
    </location>
</feature>
<evidence type="ECO:0000259" key="6">
    <source>
        <dbReference type="Pfam" id="PF04932"/>
    </source>
</evidence>
<feature type="transmembrane region" description="Helical" evidence="5">
    <location>
        <begin position="340"/>
        <end position="363"/>
    </location>
</feature>
<dbReference type="GO" id="GO:0016020">
    <property type="term" value="C:membrane"/>
    <property type="evidence" value="ECO:0007669"/>
    <property type="project" value="UniProtKB-SubCell"/>
</dbReference>
<feature type="domain" description="O-antigen ligase-related" evidence="6">
    <location>
        <begin position="201"/>
        <end position="352"/>
    </location>
</feature>
<feature type="transmembrane region" description="Helical" evidence="5">
    <location>
        <begin position="123"/>
        <end position="148"/>
    </location>
</feature>
<feature type="transmembrane region" description="Helical" evidence="5">
    <location>
        <begin position="93"/>
        <end position="111"/>
    </location>
</feature>
<dbReference type="STRING" id="28091.SAMEA3174300_00089"/>
<reference evidence="7 8" key="1">
    <citation type="submission" date="2018-12" db="EMBL/GenBank/DDBJ databases">
        <authorList>
            <consortium name="Pathogen Informatics"/>
        </authorList>
    </citation>
    <scope>NUCLEOTIDE SEQUENCE [LARGE SCALE GENOMIC DNA]</scope>
    <source>
        <strain evidence="7 8">NCTC12742</strain>
    </source>
</reference>
<organism evidence="7 8">
    <name type="scientific">Neisseria weaveri</name>
    <dbReference type="NCBI Taxonomy" id="28091"/>
    <lineage>
        <taxon>Bacteria</taxon>
        <taxon>Pseudomonadati</taxon>
        <taxon>Pseudomonadota</taxon>
        <taxon>Betaproteobacteria</taxon>
        <taxon>Neisseriales</taxon>
        <taxon>Neisseriaceae</taxon>
        <taxon>Neisseria</taxon>
    </lineage>
</organism>
<dbReference type="AlphaFoldDB" id="A0A3S4Z505"/>
<dbReference type="OrthoDB" id="8606812at2"/>
<keyword evidence="7" id="KW-0436">Ligase</keyword>
<evidence type="ECO:0000313" key="8">
    <source>
        <dbReference type="Proteomes" id="UP000272771"/>
    </source>
</evidence>
<gene>
    <name evidence="7" type="ORF">NCTC12742_01528</name>
</gene>
<dbReference type="InterPro" id="IPR051533">
    <property type="entry name" value="WaaL-like"/>
</dbReference>
<evidence type="ECO:0000256" key="3">
    <source>
        <dbReference type="ARBA" id="ARBA00022989"/>
    </source>
</evidence>
<evidence type="ECO:0000313" key="7">
    <source>
        <dbReference type="EMBL" id="VEJ51630.1"/>
    </source>
</evidence>
<proteinExistence type="predicted"/>
<dbReference type="GO" id="GO:0016874">
    <property type="term" value="F:ligase activity"/>
    <property type="evidence" value="ECO:0007669"/>
    <property type="project" value="UniProtKB-KW"/>
</dbReference>
<feature type="transmembrane region" description="Helical" evidence="5">
    <location>
        <begin position="37"/>
        <end position="53"/>
    </location>
</feature>
<keyword evidence="3 5" id="KW-1133">Transmembrane helix</keyword>
<dbReference type="EMBL" id="LR134533">
    <property type="protein sequence ID" value="VEJ51630.1"/>
    <property type="molecule type" value="Genomic_DNA"/>
</dbReference>
<evidence type="ECO:0000256" key="5">
    <source>
        <dbReference type="SAM" id="Phobius"/>
    </source>
</evidence>
<evidence type="ECO:0000256" key="4">
    <source>
        <dbReference type="ARBA" id="ARBA00023136"/>
    </source>
</evidence>
<evidence type="ECO:0000256" key="1">
    <source>
        <dbReference type="ARBA" id="ARBA00004141"/>
    </source>
</evidence>
<protein>
    <submittedName>
        <fullName evidence="7">Lipid A core - O-antigen ligase and related enzymes</fullName>
    </submittedName>
</protein>
<dbReference type="Proteomes" id="UP000272771">
    <property type="component" value="Chromosome"/>
</dbReference>
<feature type="transmembrane region" description="Helical" evidence="5">
    <location>
        <begin position="12"/>
        <end position="31"/>
    </location>
</feature>
<keyword evidence="8" id="KW-1185">Reference proteome</keyword>
<evidence type="ECO:0000256" key="2">
    <source>
        <dbReference type="ARBA" id="ARBA00022692"/>
    </source>
</evidence>
<feature type="transmembrane region" description="Helical" evidence="5">
    <location>
        <begin position="400"/>
        <end position="416"/>
    </location>
</feature>
<keyword evidence="2 5" id="KW-0812">Transmembrane</keyword>
<dbReference type="Pfam" id="PF04932">
    <property type="entry name" value="Wzy_C"/>
    <property type="match status" value="1"/>
</dbReference>
<accession>A0A3S4Z505</accession>